<dbReference type="GO" id="GO:0003677">
    <property type="term" value="F:DNA binding"/>
    <property type="evidence" value="ECO:0007669"/>
    <property type="project" value="UniProtKB-KW"/>
</dbReference>
<evidence type="ECO:0000313" key="5">
    <source>
        <dbReference type="EMBL" id="MVX66236.1"/>
    </source>
</evidence>
<keyword evidence="8" id="KW-1185">Reference proteome</keyword>
<dbReference type="Proteomes" id="UP000191056">
    <property type="component" value="Unassembled WGS sequence"/>
</dbReference>
<keyword evidence="1" id="KW-0805">Transcription regulation</keyword>
<organism evidence="6 8">
    <name type="scientific">Clostridium chromiireducens</name>
    <dbReference type="NCBI Taxonomy" id="225345"/>
    <lineage>
        <taxon>Bacteria</taxon>
        <taxon>Bacillati</taxon>
        <taxon>Bacillota</taxon>
        <taxon>Clostridia</taxon>
        <taxon>Eubacteriales</taxon>
        <taxon>Clostridiaceae</taxon>
        <taxon>Clostridium</taxon>
    </lineage>
</organism>
<dbReference type="STRING" id="225345.CLCHR_40230"/>
<accession>A0A1V4IE27</accession>
<evidence type="ECO:0000313" key="6">
    <source>
        <dbReference type="EMBL" id="OPJ58186.1"/>
    </source>
</evidence>
<protein>
    <submittedName>
        <fullName evidence="5">GntR family transcriptional regulator</fullName>
    </submittedName>
    <submittedName>
        <fullName evidence="6">HTH-type transcriptional repressor YtrA</fullName>
    </submittedName>
</protein>
<dbReference type="PANTHER" id="PTHR38445">
    <property type="entry name" value="HTH-TYPE TRANSCRIPTIONAL REPRESSOR YTRA"/>
    <property type="match status" value="1"/>
</dbReference>
<comment type="caution">
    <text evidence="6">The sequence shown here is derived from an EMBL/GenBank/DDBJ whole genome shotgun (WGS) entry which is preliminary data.</text>
</comment>
<evidence type="ECO:0000313" key="8">
    <source>
        <dbReference type="Proteomes" id="UP000191056"/>
    </source>
</evidence>
<keyword evidence="2" id="KW-0238">DNA-binding</keyword>
<proteinExistence type="predicted"/>
<dbReference type="SUPFAM" id="SSF46785">
    <property type="entry name" value="Winged helix' DNA-binding domain"/>
    <property type="match status" value="1"/>
</dbReference>
<dbReference type="PANTHER" id="PTHR38445:SF12">
    <property type="entry name" value="GNTR-FAMILY TRANSCRIPTIONAL REGULATOR"/>
    <property type="match status" value="1"/>
</dbReference>
<reference evidence="5" key="3">
    <citation type="submission" date="2019-12" db="EMBL/GenBank/DDBJ databases">
        <title>Microbes associate with the intestines of laboratory mice.</title>
        <authorList>
            <person name="Navarre W."/>
            <person name="Wong E."/>
        </authorList>
    </citation>
    <scope>NUCLEOTIDE SEQUENCE</scope>
    <source>
        <strain evidence="5">NM79_F5</strain>
    </source>
</reference>
<dbReference type="CDD" id="cd07377">
    <property type="entry name" value="WHTH_GntR"/>
    <property type="match status" value="1"/>
</dbReference>
<dbReference type="RefSeq" id="WP_079441671.1">
    <property type="nucleotide sequence ID" value="NZ_JBLZIA010000019.1"/>
</dbReference>
<sequence>MILKLDFDSEVPIYLQIKNQIIIGIANKELSEGDELPSVRGLAEDIGVNMHTVNKSYSLLKDEGYIKIDRRKGAVISLDFTYSKEIFKDKLNEDMGIYVAECINRGISLDKIKEKIEKIFNDYRKGE</sequence>
<gene>
    <name evidence="6" type="primary">ytrA_4</name>
    <name evidence="6" type="ORF">CLCHR_40230</name>
    <name evidence="7" type="ORF">D2A34_23705</name>
    <name evidence="5" type="ORF">GKZ28_21390</name>
</gene>
<dbReference type="Proteomes" id="UP000656077">
    <property type="component" value="Unassembled WGS sequence"/>
</dbReference>
<dbReference type="PROSITE" id="PS50949">
    <property type="entry name" value="HTH_GNTR"/>
    <property type="match status" value="1"/>
</dbReference>
<dbReference type="Proteomes" id="UP000265930">
    <property type="component" value="Unassembled WGS sequence"/>
</dbReference>
<name>A0A1V4IE27_9CLOT</name>
<dbReference type="SMART" id="SM00345">
    <property type="entry name" value="HTH_GNTR"/>
    <property type="match status" value="1"/>
</dbReference>
<dbReference type="InterPro" id="IPR036390">
    <property type="entry name" value="WH_DNA-bd_sf"/>
</dbReference>
<dbReference type="OrthoDB" id="9802328at2"/>
<reference evidence="7 9" key="2">
    <citation type="submission" date="2018-08" db="EMBL/GenBank/DDBJ databases">
        <title>Genome of Clostridium chromiireducens C1, DSM12136.</title>
        <authorList>
            <person name="Xing M."/>
            <person name="Wei Y."/>
            <person name="Ang E.L."/>
            <person name="Zhao H."/>
            <person name="Zhang Y."/>
        </authorList>
    </citation>
    <scope>NUCLEOTIDE SEQUENCE [LARGE SCALE GENOMIC DNA]</scope>
    <source>
        <strain evidence="7 9">C1</strain>
    </source>
</reference>
<evidence type="ECO:0000313" key="7">
    <source>
        <dbReference type="EMBL" id="RII32238.1"/>
    </source>
</evidence>
<dbReference type="Pfam" id="PF00392">
    <property type="entry name" value="GntR"/>
    <property type="match status" value="1"/>
</dbReference>
<dbReference type="Gene3D" id="1.10.10.10">
    <property type="entry name" value="Winged helix-like DNA-binding domain superfamily/Winged helix DNA-binding domain"/>
    <property type="match status" value="1"/>
</dbReference>
<evidence type="ECO:0000259" key="4">
    <source>
        <dbReference type="PROSITE" id="PS50949"/>
    </source>
</evidence>
<feature type="domain" description="HTH gntR-type" evidence="4">
    <location>
        <begin position="11"/>
        <end position="79"/>
    </location>
</feature>
<dbReference type="InterPro" id="IPR036388">
    <property type="entry name" value="WH-like_DNA-bd_sf"/>
</dbReference>
<dbReference type="GO" id="GO:0003700">
    <property type="term" value="F:DNA-binding transcription factor activity"/>
    <property type="evidence" value="ECO:0007669"/>
    <property type="project" value="InterPro"/>
</dbReference>
<dbReference type="AlphaFoldDB" id="A0A1V4IE27"/>
<dbReference type="EMBL" id="QXDJ01000008">
    <property type="protein sequence ID" value="RII32238.1"/>
    <property type="molecule type" value="Genomic_DNA"/>
</dbReference>
<dbReference type="EMBL" id="WSRQ01000050">
    <property type="protein sequence ID" value="MVX66236.1"/>
    <property type="molecule type" value="Genomic_DNA"/>
</dbReference>
<dbReference type="InterPro" id="IPR000524">
    <property type="entry name" value="Tscrpt_reg_HTH_GntR"/>
</dbReference>
<evidence type="ECO:0000256" key="3">
    <source>
        <dbReference type="ARBA" id="ARBA00023163"/>
    </source>
</evidence>
<dbReference type="EMBL" id="MZGT01000074">
    <property type="protein sequence ID" value="OPJ58186.1"/>
    <property type="molecule type" value="Genomic_DNA"/>
</dbReference>
<keyword evidence="3" id="KW-0804">Transcription</keyword>
<evidence type="ECO:0000313" key="9">
    <source>
        <dbReference type="Proteomes" id="UP000265930"/>
    </source>
</evidence>
<reference evidence="6 8" key="1">
    <citation type="submission" date="2017-03" db="EMBL/GenBank/DDBJ databases">
        <title>Genome sequence of Clostridium chromiireducens DSM 23318.</title>
        <authorList>
            <person name="Poehlein A."/>
            <person name="Daniel R."/>
        </authorList>
    </citation>
    <scope>NUCLEOTIDE SEQUENCE [LARGE SCALE GENOMIC DNA]</scope>
    <source>
        <strain evidence="6 8">DSM 23318</strain>
    </source>
</reference>
<evidence type="ECO:0000256" key="1">
    <source>
        <dbReference type="ARBA" id="ARBA00023015"/>
    </source>
</evidence>
<evidence type="ECO:0000256" key="2">
    <source>
        <dbReference type="ARBA" id="ARBA00023125"/>
    </source>
</evidence>